<evidence type="ECO:0000313" key="3">
    <source>
        <dbReference type="Proteomes" id="UP001060733"/>
    </source>
</evidence>
<proteinExistence type="predicted"/>
<evidence type="ECO:0000313" key="2">
    <source>
        <dbReference type="EMBL" id="UXY37335.1"/>
    </source>
</evidence>
<dbReference type="RefSeq" id="WP_263278594.1">
    <property type="nucleotide sequence ID" value="NZ_CP106795.1"/>
</dbReference>
<dbReference type="Proteomes" id="UP001060733">
    <property type="component" value="Chromosome"/>
</dbReference>
<organism evidence="2 3">
    <name type="scientific">Streptomyces albidocamelliae</name>
    <dbReference type="NCBI Taxonomy" id="2981135"/>
    <lineage>
        <taxon>Bacteria</taxon>
        <taxon>Bacillati</taxon>
        <taxon>Actinomycetota</taxon>
        <taxon>Actinomycetes</taxon>
        <taxon>Kitasatosporales</taxon>
        <taxon>Streptomycetaceae</taxon>
        <taxon>Streptomyces</taxon>
    </lineage>
</organism>
<accession>A0ABY6ESG5</accession>
<feature type="compositionally biased region" description="Low complexity" evidence="1">
    <location>
        <begin position="40"/>
        <end position="50"/>
    </location>
</feature>
<protein>
    <submittedName>
        <fullName evidence="2">Uncharacterized protein</fullName>
    </submittedName>
</protein>
<dbReference type="EMBL" id="CP106795">
    <property type="protein sequence ID" value="UXY37335.1"/>
    <property type="molecule type" value="Genomic_DNA"/>
</dbReference>
<sequence>MTAHRPAEQSRPAVPAGMAMRDLLASCAAATAVSTPPRAPEAARTEPGAAPERREAA</sequence>
<feature type="region of interest" description="Disordered" evidence="1">
    <location>
        <begin position="31"/>
        <end position="57"/>
    </location>
</feature>
<reference evidence="2" key="1">
    <citation type="submission" date="2022-10" db="EMBL/GenBank/DDBJ databases">
        <authorList>
            <person name="Mo P."/>
        </authorList>
    </citation>
    <scope>NUCLEOTIDE SEQUENCE</scope>
    <source>
        <strain evidence="2">HUAS 14-6</strain>
    </source>
</reference>
<name>A0ABY6ESG5_9ACTN</name>
<evidence type="ECO:0000256" key="1">
    <source>
        <dbReference type="SAM" id="MobiDB-lite"/>
    </source>
</evidence>
<gene>
    <name evidence="2" type="ORF">N8I86_22975</name>
</gene>
<keyword evidence="3" id="KW-1185">Reference proteome</keyword>